<dbReference type="InterPro" id="IPR000253">
    <property type="entry name" value="FHA_dom"/>
</dbReference>
<feature type="domain" description="FHA" evidence="1">
    <location>
        <begin position="123"/>
        <end position="181"/>
    </location>
</feature>
<dbReference type="InterPro" id="IPR008984">
    <property type="entry name" value="SMAD_FHA_dom_sf"/>
</dbReference>
<reference evidence="3" key="1">
    <citation type="journal article" date="2019" name="Int. J. Syst. Evol. Microbiol.">
        <title>The Global Catalogue of Microorganisms (GCM) 10K type strain sequencing project: providing services to taxonomists for standard genome sequencing and annotation.</title>
        <authorList>
            <consortium name="The Broad Institute Genomics Platform"/>
            <consortium name="The Broad Institute Genome Sequencing Center for Infectious Disease"/>
            <person name="Wu L."/>
            <person name="Ma J."/>
        </authorList>
    </citation>
    <scope>NUCLEOTIDE SEQUENCE [LARGE SCALE GENOMIC DNA]</scope>
    <source>
        <strain evidence="3">JCM 31047</strain>
    </source>
</reference>
<dbReference type="InterPro" id="IPR050923">
    <property type="entry name" value="Cell_Proc_Reg/RNA_Proc"/>
</dbReference>
<evidence type="ECO:0000313" key="3">
    <source>
        <dbReference type="Proteomes" id="UP000600547"/>
    </source>
</evidence>
<sequence>MPGVAFCDDCGHDLSTVAATIAPSLTPQPDAVASLDTSTPTSGSDPFGDPFGDPFAPTSTYAPPVVTTPPENNSVQTVDTSSSFVIPSSPIPPVASEAQPLTATLKIERNGKIGHTFDISAPTTIGKWDMGSGNFPELDATDHDPDGYISRKHAVIDQNLGQWTITDLGSTNGTALNRQKLAPHQPQPLKSGDELIVGRLFLRFHT</sequence>
<dbReference type="Proteomes" id="UP000600547">
    <property type="component" value="Unassembled WGS sequence"/>
</dbReference>
<dbReference type="SMART" id="SM00240">
    <property type="entry name" value="FHA"/>
    <property type="match status" value="1"/>
</dbReference>
<accession>A0A8H9GUB8</accession>
<dbReference type="AlphaFoldDB" id="A0A8H9GUB8"/>
<protein>
    <recommendedName>
        <fullName evidence="1">FHA domain-containing protein</fullName>
    </recommendedName>
</protein>
<name>A0A8H9GUB8_9DEIO</name>
<dbReference type="PROSITE" id="PS50006">
    <property type="entry name" value="FHA_DOMAIN"/>
    <property type="match status" value="1"/>
</dbReference>
<dbReference type="Pfam" id="PF00498">
    <property type="entry name" value="FHA"/>
    <property type="match status" value="1"/>
</dbReference>
<dbReference type="SUPFAM" id="SSF49879">
    <property type="entry name" value="SMAD/FHA domain"/>
    <property type="match status" value="1"/>
</dbReference>
<dbReference type="Gene3D" id="2.60.200.20">
    <property type="match status" value="1"/>
</dbReference>
<proteinExistence type="predicted"/>
<organism evidence="2 3">
    <name type="scientific">Deinococcus arenae</name>
    <dbReference type="NCBI Taxonomy" id="1452751"/>
    <lineage>
        <taxon>Bacteria</taxon>
        <taxon>Thermotogati</taxon>
        <taxon>Deinococcota</taxon>
        <taxon>Deinococci</taxon>
        <taxon>Deinococcales</taxon>
        <taxon>Deinococcaceae</taxon>
        <taxon>Deinococcus</taxon>
    </lineage>
</organism>
<evidence type="ECO:0000313" key="2">
    <source>
        <dbReference type="EMBL" id="GGM52159.1"/>
    </source>
</evidence>
<keyword evidence="3" id="KW-1185">Reference proteome</keyword>
<dbReference type="EMBL" id="BMQG01000011">
    <property type="protein sequence ID" value="GGM52159.1"/>
    <property type="molecule type" value="Genomic_DNA"/>
</dbReference>
<evidence type="ECO:0000259" key="1">
    <source>
        <dbReference type="PROSITE" id="PS50006"/>
    </source>
</evidence>
<dbReference type="CDD" id="cd00060">
    <property type="entry name" value="FHA"/>
    <property type="match status" value="1"/>
</dbReference>
<comment type="caution">
    <text evidence="2">The sequence shown here is derived from an EMBL/GenBank/DDBJ whole genome shotgun (WGS) entry which is preliminary data.</text>
</comment>
<gene>
    <name evidence="2" type="ORF">GCM10008956_30320</name>
</gene>
<dbReference type="PANTHER" id="PTHR23308">
    <property type="entry name" value="NUCLEAR INHIBITOR OF PROTEIN PHOSPHATASE-1"/>
    <property type="match status" value="1"/>
</dbReference>